<dbReference type="PIRSF" id="PIRSF010372">
    <property type="entry name" value="PaiB"/>
    <property type="match status" value="1"/>
</dbReference>
<sequence>MYLRPVHAESRIPVLRDLIRSYPLGVLTTAIPSSSQPFIQVTHIPWVIKVQDESSETELGILRGHLARQNPHSKTLIESVSSGTKNTNILEQDVLVLFTATPAHYVTPKFYTETKPSTGKVVPTWNYAAAQVYGKARIYHDPKSDETSDFLTRQITDLTNHTETSIMNYTGRDGRPGQWRVTDAPDRYIDLLKKNIIGIEITIDRLEGKFKMSQEMSMGDRDGVVEGFASLESDLGRAVSGIVQERSEMREADKQ</sequence>
<evidence type="ECO:0000313" key="1">
    <source>
        <dbReference type="EMBL" id="OAA38057.1"/>
    </source>
</evidence>
<reference evidence="2" key="3">
    <citation type="journal article" date="2019" name="Microbiol. Resour. Announc.">
        <title>Genome Sequence of Metarhizium rileyi, a Microbial Control Agent for Lepidoptera.</title>
        <authorList>
            <person name="Binneck E."/>
            <person name="Lastra C.C.L."/>
            <person name="Sosa-Gomez D.R."/>
        </authorList>
    </citation>
    <scope>NUCLEOTIDE SEQUENCE</scope>
    <source>
        <strain evidence="2">Cep018-CH2</strain>
    </source>
</reference>
<dbReference type="Pfam" id="PF04299">
    <property type="entry name" value="FMN_bind_2"/>
    <property type="match status" value="1"/>
</dbReference>
<evidence type="ECO:0000313" key="3">
    <source>
        <dbReference type="Proteomes" id="UP000243498"/>
    </source>
</evidence>
<dbReference type="Proteomes" id="UP000243498">
    <property type="component" value="Unassembled WGS sequence"/>
</dbReference>
<accession>A0A166ZM95</accession>
<dbReference type="OMA" id="IYHDTKD"/>
<evidence type="ECO:0000313" key="4">
    <source>
        <dbReference type="Proteomes" id="UP000317257"/>
    </source>
</evidence>
<dbReference type="PANTHER" id="PTHR35802:SF1">
    <property type="entry name" value="PROTEASE SYNTHASE AND SPORULATION PROTEIN PAI 2"/>
    <property type="match status" value="1"/>
</dbReference>
<keyword evidence="3" id="KW-1185">Reference proteome</keyword>
<protein>
    <submittedName>
        <fullName evidence="1">FMN-binding split barrel</fullName>
    </submittedName>
</protein>
<comment type="caution">
    <text evidence="1">The sequence shown here is derived from an EMBL/GenBank/DDBJ whole genome shotgun (WGS) entry which is preliminary data.</text>
</comment>
<dbReference type="PANTHER" id="PTHR35802">
    <property type="entry name" value="PROTEASE SYNTHASE AND SPORULATION PROTEIN PAI 2"/>
    <property type="match status" value="1"/>
</dbReference>
<proteinExistence type="predicted"/>
<dbReference type="SUPFAM" id="SSF50475">
    <property type="entry name" value="FMN-binding split barrel"/>
    <property type="match status" value="1"/>
</dbReference>
<dbReference type="OrthoDB" id="2101473at2759"/>
<accession>A0A5C6GGM5</accession>
<reference evidence="4" key="2">
    <citation type="submission" date="2018-12" db="EMBL/GenBank/DDBJ databases">
        <title>The complete genome of Metarhizium rileyi, a key fungal pathogen of Lepidoptera.</title>
        <authorList>
            <person name="Binneck E."/>
            <person name="Lastra C.C.L."/>
            <person name="Sosa-Gomez D.R."/>
        </authorList>
    </citation>
    <scope>NUCLEOTIDE SEQUENCE [LARGE SCALE GENOMIC DNA]</scope>
    <source>
        <strain evidence="4">Cep018-CH2</strain>
    </source>
</reference>
<organism evidence="1 3">
    <name type="scientific">Metarhizium rileyi (strain RCEF 4871)</name>
    <name type="common">Nomuraea rileyi</name>
    <dbReference type="NCBI Taxonomy" id="1649241"/>
    <lineage>
        <taxon>Eukaryota</taxon>
        <taxon>Fungi</taxon>
        <taxon>Dikarya</taxon>
        <taxon>Ascomycota</taxon>
        <taxon>Pezizomycotina</taxon>
        <taxon>Sordariomycetes</taxon>
        <taxon>Hypocreomycetidae</taxon>
        <taxon>Hypocreales</taxon>
        <taxon>Clavicipitaceae</taxon>
        <taxon>Metarhizium</taxon>
    </lineage>
</organism>
<reference evidence="1 3" key="1">
    <citation type="journal article" date="2016" name="Genome Biol. Evol.">
        <title>Divergent and convergent evolution of fungal pathogenicity.</title>
        <authorList>
            <person name="Shang Y."/>
            <person name="Xiao G."/>
            <person name="Zheng P."/>
            <person name="Cen K."/>
            <person name="Zhan S."/>
            <person name="Wang C."/>
        </authorList>
    </citation>
    <scope>NUCLEOTIDE SEQUENCE [LARGE SCALE GENOMIC DNA]</scope>
    <source>
        <strain evidence="1 3">RCEF 4871</strain>
    </source>
</reference>
<dbReference type="Gene3D" id="2.30.110.10">
    <property type="entry name" value="Electron Transport, Fmn-binding Protein, Chain A"/>
    <property type="match status" value="1"/>
</dbReference>
<evidence type="ECO:0000313" key="2">
    <source>
        <dbReference type="EMBL" id="TWU76690.1"/>
    </source>
</evidence>
<dbReference type="EMBL" id="SBHS01000004">
    <property type="protein sequence ID" value="TWU76690.1"/>
    <property type="molecule type" value="Genomic_DNA"/>
</dbReference>
<dbReference type="AlphaFoldDB" id="A0A166ZM95"/>
<gene>
    <name evidence="2" type="ORF">ED733_001092</name>
    <name evidence="1" type="ORF">NOR_06802</name>
</gene>
<dbReference type="InterPro" id="IPR012349">
    <property type="entry name" value="Split_barrel_FMN-bd"/>
</dbReference>
<dbReference type="EMBL" id="AZHC01000027">
    <property type="protein sequence ID" value="OAA38057.1"/>
    <property type="molecule type" value="Genomic_DNA"/>
</dbReference>
<dbReference type="Proteomes" id="UP000317257">
    <property type="component" value="Unassembled WGS sequence"/>
</dbReference>
<dbReference type="InterPro" id="IPR007396">
    <property type="entry name" value="TR_PAI2-type"/>
</dbReference>
<name>A0A166ZM95_METRR</name>